<evidence type="ECO:0000313" key="2">
    <source>
        <dbReference type="EMBL" id="KAK0056105.1"/>
    </source>
</evidence>
<gene>
    <name evidence="2" type="ORF">Bpfe_014506</name>
</gene>
<dbReference type="EMBL" id="JASAOG010000064">
    <property type="protein sequence ID" value="KAK0056105.1"/>
    <property type="molecule type" value="Genomic_DNA"/>
</dbReference>
<feature type="non-terminal residue" evidence="2">
    <location>
        <position position="1"/>
    </location>
</feature>
<dbReference type="AlphaFoldDB" id="A0AAD8F9E6"/>
<protein>
    <submittedName>
        <fullName evidence="2">Centrosomal protein of 170 kDa protein B-like isoform X2</fullName>
    </submittedName>
</protein>
<feature type="compositionally biased region" description="Basic residues" evidence="1">
    <location>
        <begin position="82"/>
        <end position="94"/>
    </location>
</feature>
<organism evidence="2 3">
    <name type="scientific">Biomphalaria pfeifferi</name>
    <name type="common">Bloodfluke planorb</name>
    <name type="synonym">Freshwater snail</name>
    <dbReference type="NCBI Taxonomy" id="112525"/>
    <lineage>
        <taxon>Eukaryota</taxon>
        <taxon>Metazoa</taxon>
        <taxon>Spiralia</taxon>
        <taxon>Lophotrochozoa</taxon>
        <taxon>Mollusca</taxon>
        <taxon>Gastropoda</taxon>
        <taxon>Heterobranchia</taxon>
        <taxon>Euthyneura</taxon>
        <taxon>Panpulmonata</taxon>
        <taxon>Hygrophila</taxon>
        <taxon>Lymnaeoidea</taxon>
        <taxon>Planorbidae</taxon>
        <taxon>Biomphalaria</taxon>
    </lineage>
</organism>
<feature type="compositionally biased region" description="Basic and acidic residues" evidence="1">
    <location>
        <begin position="68"/>
        <end position="81"/>
    </location>
</feature>
<feature type="compositionally biased region" description="Polar residues" evidence="1">
    <location>
        <begin position="129"/>
        <end position="147"/>
    </location>
</feature>
<evidence type="ECO:0000313" key="3">
    <source>
        <dbReference type="Proteomes" id="UP001233172"/>
    </source>
</evidence>
<accession>A0AAD8F9E6</accession>
<evidence type="ECO:0000256" key="1">
    <source>
        <dbReference type="SAM" id="MobiDB-lite"/>
    </source>
</evidence>
<keyword evidence="3" id="KW-1185">Reference proteome</keyword>
<feature type="region of interest" description="Disordered" evidence="1">
    <location>
        <begin position="65"/>
        <end position="163"/>
    </location>
</feature>
<name>A0AAD8F9E6_BIOPF</name>
<reference evidence="2" key="2">
    <citation type="submission" date="2023-04" db="EMBL/GenBank/DDBJ databases">
        <authorList>
            <person name="Bu L."/>
            <person name="Lu L."/>
            <person name="Laidemitt M.R."/>
            <person name="Zhang S.M."/>
            <person name="Mutuku M."/>
            <person name="Mkoji G."/>
            <person name="Steinauer M."/>
            <person name="Loker E.S."/>
        </authorList>
    </citation>
    <scope>NUCLEOTIDE SEQUENCE</scope>
    <source>
        <strain evidence="2">KasaAsao</strain>
        <tissue evidence="2">Whole Snail</tissue>
    </source>
</reference>
<reference evidence="2" key="1">
    <citation type="journal article" date="2023" name="PLoS Negl. Trop. Dis.">
        <title>A genome sequence for Biomphalaria pfeifferi, the major vector snail for the human-infecting parasite Schistosoma mansoni.</title>
        <authorList>
            <person name="Bu L."/>
            <person name="Lu L."/>
            <person name="Laidemitt M.R."/>
            <person name="Zhang S.M."/>
            <person name="Mutuku M."/>
            <person name="Mkoji G."/>
            <person name="Steinauer M."/>
            <person name="Loker E.S."/>
        </authorList>
    </citation>
    <scope>NUCLEOTIDE SEQUENCE</scope>
    <source>
        <strain evidence="2">KasaAsao</strain>
    </source>
</reference>
<dbReference type="Proteomes" id="UP001233172">
    <property type="component" value="Unassembled WGS sequence"/>
</dbReference>
<sequence length="239" mass="26719">MMYHIEQGSQITNQGGQLPDPQFVPSWVTRHSQDPASVHVHAHAMAECQGCIAEQNIEHTCSLNTESKGNKEETVDHDIQRHSPHQPHHQHYHSRTNEQQVPELSKSKTAVPRSPKNHHSIEQEDIHQNPVSQTNKNNQEQIANQEQDSISTSNIDDSDNMPVMGRNTWPRKRVRQVAHVGSLFNPEPQEKSDVNISEARPAGKLASAYIVSFDDSVCNCSSGAAAVEAQRRLRGNRAS</sequence>
<comment type="caution">
    <text evidence="2">The sequence shown here is derived from an EMBL/GenBank/DDBJ whole genome shotgun (WGS) entry which is preliminary data.</text>
</comment>
<proteinExistence type="predicted"/>